<dbReference type="EMBL" id="OV651813">
    <property type="protein sequence ID" value="CAH1098703.1"/>
    <property type="molecule type" value="Genomic_DNA"/>
</dbReference>
<keyword evidence="4" id="KW-0862">Zinc</keyword>
<evidence type="ECO:0000256" key="5">
    <source>
        <dbReference type="ARBA" id="ARBA00023242"/>
    </source>
</evidence>
<dbReference type="Proteomes" id="UP001153636">
    <property type="component" value="Chromosome 1"/>
</dbReference>
<dbReference type="GO" id="GO:0008270">
    <property type="term" value="F:zinc ion binding"/>
    <property type="evidence" value="ECO:0007669"/>
    <property type="project" value="UniProtKB-KW"/>
</dbReference>
<dbReference type="InterPro" id="IPR052035">
    <property type="entry name" value="ZnF_BED_domain_contain"/>
</dbReference>
<keyword evidence="5" id="KW-0539">Nucleus</keyword>
<feature type="compositionally biased region" description="Low complexity" evidence="6">
    <location>
        <begin position="78"/>
        <end position="88"/>
    </location>
</feature>
<feature type="domain" description="HAT C-terminal dimerisation" evidence="7">
    <location>
        <begin position="324"/>
        <end position="398"/>
    </location>
</feature>
<keyword evidence="3" id="KW-0863">Zinc-finger</keyword>
<dbReference type="GO" id="GO:0005634">
    <property type="term" value="C:nucleus"/>
    <property type="evidence" value="ECO:0007669"/>
    <property type="project" value="UniProtKB-SubCell"/>
</dbReference>
<accession>A0A9P0G3L8</accession>
<dbReference type="InterPro" id="IPR012337">
    <property type="entry name" value="RNaseH-like_sf"/>
</dbReference>
<evidence type="ECO:0000256" key="6">
    <source>
        <dbReference type="SAM" id="MobiDB-lite"/>
    </source>
</evidence>
<keyword evidence="9" id="KW-1185">Reference proteome</keyword>
<evidence type="ECO:0000256" key="1">
    <source>
        <dbReference type="ARBA" id="ARBA00004123"/>
    </source>
</evidence>
<dbReference type="InterPro" id="IPR008906">
    <property type="entry name" value="HATC_C_dom"/>
</dbReference>
<evidence type="ECO:0000256" key="2">
    <source>
        <dbReference type="ARBA" id="ARBA00022723"/>
    </source>
</evidence>
<keyword evidence="2" id="KW-0479">Metal-binding</keyword>
<reference evidence="8" key="1">
    <citation type="submission" date="2022-01" db="EMBL/GenBank/DDBJ databases">
        <authorList>
            <person name="King R."/>
        </authorList>
    </citation>
    <scope>NUCLEOTIDE SEQUENCE</scope>
</reference>
<protein>
    <recommendedName>
        <fullName evidence="7">HAT C-terminal dimerisation domain-containing protein</fullName>
    </recommendedName>
</protein>
<dbReference type="GO" id="GO:0046983">
    <property type="term" value="F:protein dimerization activity"/>
    <property type="evidence" value="ECO:0007669"/>
    <property type="project" value="InterPro"/>
</dbReference>
<feature type="region of interest" description="Disordered" evidence="6">
    <location>
        <begin position="1"/>
        <end position="28"/>
    </location>
</feature>
<proteinExistence type="predicted"/>
<feature type="compositionally biased region" description="Basic and acidic residues" evidence="6">
    <location>
        <begin position="1"/>
        <end position="16"/>
    </location>
</feature>
<dbReference type="PANTHER" id="PTHR46481:SF10">
    <property type="entry name" value="ZINC FINGER BED DOMAIN-CONTAINING PROTEIN 39"/>
    <property type="match status" value="1"/>
</dbReference>
<dbReference type="SUPFAM" id="SSF53098">
    <property type="entry name" value="Ribonuclease H-like"/>
    <property type="match status" value="1"/>
</dbReference>
<dbReference type="Pfam" id="PF05699">
    <property type="entry name" value="Dimer_Tnp_hAT"/>
    <property type="match status" value="1"/>
</dbReference>
<dbReference type="AlphaFoldDB" id="A0A9P0G3L8"/>
<dbReference type="PANTHER" id="PTHR46481">
    <property type="entry name" value="ZINC FINGER BED DOMAIN-CONTAINING PROTEIN 4"/>
    <property type="match status" value="1"/>
</dbReference>
<evidence type="ECO:0000259" key="7">
    <source>
        <dbReference type="Pfam" id="PF05699"/>
    </source>
</evidence>
<gene>
    <name evidence="8" type="ORF">PSYICH_LOCUS1109</name>
</gene>
<evidence type="ECO:0000313" key="9">
    <source>
        <dbReference type="Proteomes" id="UP001153636"/>
    </source>
</evidence>
<evidence type="ECO:0000313" key="8">
    <source>
        <dbReference type="EMBL" id="CAH1098703.1"/>
    </source>
</evidence>
<comment type="subcellular location">
    <subcellularLocation>
        <location evidence="1">Nucleus</location>
    </subcellularLocation>
</comment>
<feature type="region of interest" description="Disordered" evidence="6">
    <location>
        <begin position="68"/>
        <end position="88"/>
    </location>
</feature>
<sequence>MRKHSISSDEKKERQEQGAPLLKKKKPINQALDIDGNYVETADNSDNSADVDSHSLTSTASISTIVSAESFDDEPMPSTSSYSGKSSMTLSRQSTITESFSNIKSFSDGGTKAGKITNAITFMIAKDNLPLNTTEKEGFKYLMKTIAPMYQIPGRKKVASLIEEKYDLLSAADELRKAQPAENILKLIQSVPIRWNSKFYMLERFLKLYECIAPILLKNPKSPAIIDASDLEVIKEVLTILSPIEAVSKEMCGENYLTSSKIISVVNCLIKRIETLSPSTEEVLALKPSTSNEMYKRFGAIEQKLAMKYAEEKDDVRSDLDFEFKMYLNTPTIPLASDPFVYWNTYTSDSLRELAKQYLSVVGTSVPCERLFSKAGNIITPSRNRISSEMLTKLLFLYSLNYED</sequence>
<evidence type="ECO:0000256" key="3">
    <source>
        <dbReference type="ARBA" id="ARBA00022771"/>
    </source>
</evidence>
<name>A0A9P0G3L8_9CUCU</name>
<evidence type="ECO:0000256" key="4">
    <source>
        <dbReference type="ARBA" id="ARBA00022833"/>
    </source>
</evidence>
<organism evidence="8 9">
    <name type="scientific">Psylliodes chrysocephalus</name>
    <dbReference type="NCBI Taxonomy" id="3402493"/>
    <lineage>
        <taxon>Eukaryota</taxon>
        <taxon>Metazoa</taxon>
        <taxon>Ecdysozoa</taxon>
        <taxon>Arthropoda</taxon>
        <taxon>Hexapoda</taxon>
        <taxon>Insecta</taxon>
        <taxon>Pterygota</taxon>
        <taxon>Neoptera</taxon>
        <taxon>Endopterygota</taxon>
        <taxon>Coleoptera</taxon>
        <taxon>Polyphaga</taxon>
        <taxon>Cucujiformia</taxon>
        <taxon>Chrysomeloidea</taxon>
        <taxon>Chrysomelidae</taxon>
        <taxon>Galerucinae</taxon>
        <taxon>Alticini</taxon>
        <taxon>Psylliodes</taxon>
    </lineage>
</organism>
<dbReference type="OrthoDB" id="6620210at2759"/>